<reference evidence="2" key="1">
    <citation type="journal article" date="2015" name="Nature">
        <title>Complex archaea that bridge the gap between prokaryotes and eukaryotes.</title>
        <authorList>
            <person name="Spang A."/>
            <person name="Saw J.H."/>
            <person name="Jorgensen S.L."/>
            <person name="Zaremba-Niedzwiedzka K."/>
            <person name="Martijn J."/>
            <person name="Lind A.E."/>
            <person name="van Eijk R."/>
            <person name="Schleper C."/>
            <person name="Guy L."/>
            <person name="Ettema T.J."/>
        </authorList>
    </citation>
    <scope>NUCLEOTIDE SEQUENCE</scope>
</reference>
<proteinExistence type="predicted"/>
<dbReference type="GO" id="GO:0019069">
    <property type="term" value="P:viral capsid assembly"/>
    <property type="evidence" value="ECO:0007669"/>
    <property type="project" value="InterPro"/>
</dbReference>
<dbReference type="Pfam" id="PF06810">
    <property type="entry name" value="Phage_scaffold"/>
    <property type="match status" value="1"/>
</dbReference>
<protein>
    <recommendedName>
        <fullName evidence="3">Scaffolding protein</fullName>
    </recommendedName>
</protein>
<dbReference type="AlphaFoldDB" id="A0A0F9LV89"/>
<evidence type="ECO:0000313" key="2">
    <source>
        <dbReference type="EMBL" id="KKM99054.1"/>
    </source>
</evidence>
<feature type="compositionally biased region" description="Basic and acidic residues" evidence="1">
    <location>
        <begin position="74"/>
        <end position="93"/>
    </location>
</feature>
<organism evidence="2">
    <name type="scientific">marine sediment metagenome</name>
    <dbReference type="NCBI Taxonomy" id="412755"/>
    <lineage>
        <taxon>unclassified sequences</taxon>
        <taxon>metagenomes</taxon>
        <taxon>ecological metagenomes</taxon>
    </lineage>
</organism>
<feature type="region of interest" description="Disordered" evidence="1">
    <location>
        <begin position="118"/>
        <end position="143"/>
    </location>
</feature>
<comment type="caution">
    <text evidence="2">The sequence shown here is derived from an EMBL/GenBank/DDBJ whole genome shotgun (WGS) entry which is preliminary data.</text>
</comment>
<dbReference type="EMBL" id="LAZR01005544">
    <property type="protein sequence ID" value="KKM99054.1"/>
    <property type="molecule type" value="Genomic_DNA"/>
</dbReference>
<evidence type="ECO:0000256" key="1">
    <source>
        <dbReference type="SAM" id="MobiDB-lite"/>
    </source>
</evidence>
<feature type="region of interest" description="Disordered" evidence="1">
    <location>
        <begin position="31"/>
        <end position="93"/>
    </location>
</feature>
<feature type="region of interest" description="Disordered" evidence="1">
    <location>
        <begin position="203"/>
        <end position="255"/>
    </location>
</feature>
<name>A0A0F9LV89_9ZZZZ</name>
<evidence type="ECO:0008006" key="3">
    <source>
        <dbReference type="Google" id="ProtNLM"/>
    </source>
</evidence>
<sequence length="255" mass="26210">MRYGRSVYGRHGVLSSQLSPELLALFLVGAEGQGDDGDGGKGGDGSSGDGSSGSSGAGSDGGDGSGDGGSGDGGKGEEGDKGKGGEGDAGKTYDQAYVEKLRKEAADRRVKLNEVEKELAERKKADMTDLEKAQTEREEEKTRADIAETALGKSLMESAVTTAASDAKFHNARDAISLLGSDEIATNEDGSPNEQSVKAAVKRLGEASPHLVKGKDAGSGDGSARGDGAGKVLDKQKEYKKQFQQQGGVPMPDIK</sequence>
<feature type="compositionally biased region" description="Gly residues" evidence="1">
    <location>
        <begin position="219"/>
        <end position="229"/>
    </location>
</feature>
<accession>A0A0F9LV89</accession>
<feature type="compositionally biased region" description="Gly residues" evidence="1">
    <location>
        <begin position="40"/>
        <end position="73"/>
    </location>
</feature>
<dbReference type="InterPro" id="IPR009636">
    <property type="entry name" value="SCAF"/>
</dbReference>
<gene>
    <name evidence="2" type="ORF">LCGC14_1151710</name>
</gene>
<feature type="compositionally biased region" description="Basic and acidic residues" evidence="1">
    <location>
        <begin position="232"/>
        <end position="241"/>
    </location>
</feature>